<dbReference type="PROSITE" id="PS51257">
    <property type="entry name" value="PROKAR_LIPOPROTEIN"/>
    <property type="match status" value="1"/>
</dbReference>
<feature type="chain" id="PRO_5038459350" evidence="2">
    <location>
        <begin position="17"/>
        <end position="278"/>
    </location>
</feature>
<dbReference type="Pfam" id="PF01522">
    <property type="entry name" value="Polysacc_deac_1"/>
    <property type="match status" value="1"/>
</dbReference>
<dbReference type="EMBL" id="SMAG01000002">
    <property type="protein sequence ID" value="TCS95665.1"/>
    <property type="molecule type" value="Genomic_DNA"/>
</dbReference>
<evidence type="ECO:0000256" key="1">
    <source>
        <dbReference type="SAM" id="MobiDB-lite"/>
    </source>
</evidence>
<sequence>MKKPLMILLFSTMLWASGCQETESATSQSVNPPAQLSEAATASAEQLKEQAKSMAENQTPTEWGPNVSGVIQRLPTSEKVIALTFDACGGEHGSKYDQKLIDHLVEEKVPATLFVNYRWIEANEEIFMELAKNPLFEIENHGTQHRPLSVTGKSIYGIQGTQNIDEVIDEVTKNEEKVFQLTGRKPKFFRAGTAYVDDVSVQITEKLGEQIVNYDIIGDAGATFSASQVEKAMLEAKPGSIVLLHFNQPSQGTAEGLIKAIPQLKKQGFQFVKLEDHL</sequence>
<evidence type="ECO:0000256" key="2">
    <source>
        <dbReference type="SAM" id="SignalP"/>
    </source>
</evidence>
<dbReference type="GO" id="GO:0016810">
    <property type="term" value="F:hydrolase activity, acting on carbon-nitrogen (but not peptide) bonds"/>
    <property type="evidence" value="ECO:0007669"/>
    <property type="project" value="InterPro"/>
</dbReference>
<proteinExistence type="predicted"/>
<accession>A0A4R3L989</accession>
<evidence type="ECO:0000313" key="5">
    <source>
        <dbReference type="Proteomes" id="UP000294937"/>
    </source>
</evidence>
<dbReference type="InterPro" id="IPR011330">
    <property type="entry name" value="Glyco_hydro/deAcase_b/a-brl"/>
</dbReference>
<dbReference type="Gene3D" id="3.20.20.370">
    <property type="entry name" value="Glycoside hydrolase/deacetylase"/>
    <property type="match status" value="1"/>
</dbReference>
<feature type="region of interest" description="Disordered" evidence="1">
    <location>
        <begin position="24"/>
        <end position="68"/>
    </location>
</feature>
<dbReference type="SUPFAM" id="SSF88713">
    <property type="entry name" value="Glycoside hydrolase/deacetylase"/>
    <property type="match status" value="1"/>
</dbReference>
<dbReference type="CDD" id="cd10955">
    <property type="entry name" value="CE4_BH0857_like"/>
    <property type="match status" value="1"/>
</dbReference>
<evidence type="ECO:0000259" key="3">
    <source>
        <dbReference type="PROSITE" id="PS51677"/>
    </source>
</evidence>
<keyword evidence="5" id="KW-1185">Reference proteome</keyword>
<dbReference type="InterPro" id="IPR050248">
    <property type="entry name" value="Polysacc_deacetylase_ArnD"/>
</dbReference>
<feature type="signal peptide" evidence="2">
    <location>
        <begin position="1"/>
        <end position="16"/>
    </location>
</feature>
<feature type="compositionally biased region" description="Polar residues" evidence="1">
    <location>
        <begin position="24"/>
        <end position="44"/>
    </location>
</feature>
<reference evidence="4 5" key="1">
    <citation type="submission" date="2019-03" db="EMBL/GenBank/DDBJ databases">
        <title>Genomic Encyclopedia of Type Strains, Phase IV (KMG-IV): sequencing the most valuable type-strain genomes for metagenomic binning, comparative biology and taxonomic classification.</title>
        <authorList>
            <person name="Goeker M."/>
        </authorList>
    </citation>
    <scope>NUCLEOTIDE SEQUENCE [LARGE SCALE GENOMIC DNA]</scope>
    <source>
        <strain evidence="4 5">DSM 45707</strain>
    </source>
</reference>
<evidence type="ECO:0000313" key="4">
    <source>
        <dbReference type="EMBL" id="TCS95665.1"/>
    </source>
</evidence>
<comment type="caution">
    <text evidence="4">The sequence shown here is derived from an EMBL/GenBank/DDBJ whole genome shotgun (WGS) entry which is preliminary data.</text>
</comment>
<dbReference type="Proteomes" id="UP000294937">
    <property type="component" value="Unassembled WGS sequence"/>
</dbReference>
<dbReference type="PROSITE" id="PS51677">
    <property type="entry name" value="NODB"/>
    <property type="match status" value="1"/>
</dbReference>
<dbReference type="InterPro" id="IPR002509">
    <property type="entry name" value="NODB_dom"/>
</dbReference>
<name>A0A4R3L989_9BACL</name>
<feature type="domain" description="NodB homology" evidence="3">
    <location>
        <begin position="79"/>
        <end position="272"/>
    </location>
</feature>
<dbReference type="GO" id="GO:0005975">
    <property type="term" value="P:carbohydrate metabolic process"/>
    <property type="evidence" value="ECO:0007669"/>
    <property type="project" value="InterPro"/>
</dbReference>
<keyword evidence="2" id="KW-0732">Signal</keyword>
<gene>
    <name evidence="4" type="ORF">EDD58_102241</name>
</gene>
<dbReference type="PANTHER" id="PTHR10587">
    <property type="entry name" value="GLYCOSYL TRANSFERASE-RELATED"/>
    <property type="match status" value="1"/>
</dbReference>
<organism evidence="4 5">
    <name type="scientific">Hazenella coriacea</name>
    <dbReference type="NCBI Taxonomy" id="1179467"/>
    <lineage>
        <taxon>Bacteria</taxon>
        <taxon>Bacillati</taxon>
        <taxon>Bacillota</taxon>
        <taxon>Bacilli</taxon>
        <taxon>Bacillales</taxon>
        <taxon>Thermoactinomycetaceae</taxon>
        <taxon>Hazenella</taxon>
    </lineage>
</organism>
<dbReference type="RefSeq" id="WP_207903251.1">
    <property type="nucleotide sequence ID" value="NZ_SMAG01000002.1"/>
</dbReference>
<protein>
    <submittedName>
        <fullName evidence="4">Peptidoglycan/xylan/chitin deacetylase (PgdA/CDA1 family)</fullName>
    </submittedName>
</protein>
<dbReference type="PANTHER" id="PTHR10587:SF134">
    <property type="entry name" value="SECRETED PROTEIN"/>
    <property type="match status" value="1"/>
</dbReference>
<dbReference type="AlphaFoldDB" id="A0A4R3L989"/>